<dbReference type="PANTHER" id="PTHR24421">
    <property type="entry name" value="NITRATE/NITRITE SENSOR PROTEIN NARX-RELATED"/>
    <property type="match status" value="1"/>
</dbReference>
<feature type="transmembrane region" description="Helical" evidence="6">
    <location>
        <begin position="65"/>
        <end position="84"/>
    </location>
</feature>
<evidence type="ECO:0000256" key="4">
    <source>
        <dbReference type="ARBA" id="ARBA00022777"/>
    </source>
</evidence>
<dbReference type="PRINTS" id="PR00344">
    <property type="entry name" value="BCTRLSENSOR"/>
</dbReference>
<evidence type="ECO:0000256" key="1">
    <source>
        <dbReference type="ARBA" id="ARBA00000085"/>
    </source>
</evidence>
<dbReference type="InterPro" id="IPR050482">
    <property type="entry name" value="Sensor_HK_TwoCompSys"/>
</dbReference>
<dbReference type="GO" id="GO:0000160">
    <property type="term" value="P:phosphorelay signal transduction system"/>
    <property type="evidence" value="ECO:0007669"/>
    <property type="project" value="UniProtKB-KW"/>
</dbReference>
<evidence type="ECO:0000259" key="7">
    <source>
        <dbReference type="PROSITE" id="PS50109"/>
    </source>
</evidence>
<name>A0A7W9HJN1_9PSEU</name>
<reference evidence="8 9" key="1">
    <citation type="submission" date="2020-08" db="EMBL/GenBank/DDBJ databases">
        <title>Sequencing the genomes of 1000 actinobacteria strains.</title>
        <authorList>
            <person name="Klenk H.-P."/>
        </authorList>
    </citation>
    <scope>NUCLEOTIDE SEQUENCE [LARGE SCALE GENOMIC DNA]</scope>
    <source>
        <strain evidence="8 9">DSM 45486</strain>
    </source>
</reference>
<dbReference type="Proteomes" id="UP000552097">
    <property type="component" value="Unassembled WGS sequence"/>
</dbReference>
<evidence type="ECO:0000256" key="2">
    <source>
        <dbReference type="ARBA" id="ARBA00012438"/>
    </source>
</evidence>
<evidence type="ECO:0000256" key="5">
    <source>
        <dbReference type="ARBA" id="ARBA00023012"/>
    </source>
</evidence>
<dbReference type="InterPro" id="IPR005467">
    <property type="entry name" value="His_kinase_dom"/>
</dbReference>
<evidence type="ECO:0000313" key="8">
    <source>
        <dbReference type="EMBL" id="MBB5803168.1"/>
    </source>
</evidence>
<sequence>MSEGPRHPAPILLVLALRWLAFGWMLVVALISGQIQRPVEAGIALLATGCWTTWLTMTAVRRMRLVLTTDVAVAIALTVVYGHIYPPHAMLTNHPSFMGAYPAAAIAACGVVYRLRGGCAAGLILGSSLPFAYAANEIALDGLSFLQVLTMIGGGLSYVLLGGTIGAAARQLDALHERATRDGQRAARMAERQRIVAQIHDDVLQQLGRLRASVRELSAGPALDAVAEGIARQESALRGLGDAEPDPPPPGVVSLRARLAELAERYDDVPVRLITAGPFPLPTGMATEIASAVAELLTNVVKHAQAHQVWLTVLPDGGDITVTVRDDGVGFPPDQDTGGLGLKLSVLARVHRMAGGVRIRSSPGHGTEVELRIPKGNDHA</sequence>
<protein>
    <recommendedName>
        <fullName evidence="2">histidine kinase</fullName>
        <ecNumber evidence="2">2.7.13.3</ecNumber>
    </recommendedName>
</protein>
<evidence type="ECO:0000313" key="9">
    <source>
        <dbReference type="Proteomes" id="UP000552097"/>
    </source>
</evidence>
<keyword evidence="6" id="KW-0812">Transmembrane</keyword>
<dbReference type="InterPro" id="IPR036890">
    <property type="entry name" value="HATPase_C_sf"/>
</dbReference>
<gene>
    <name evidence="8" type="ORF">F4560_002936</name>
</gene>
<organism evidence="8 9">
    <name type="scientific">Saccharothrix ecbatanensis</name>
    <dbReference type="NCBI Taxonomy" id="1105145"/>
    <lineage>
        <taxon>Bacteria</taxon>
        <taxon>Bacillati</taxon>
        <taxon>Actinomycetota</taxon>
        <taxon>Actinomycetes</taxon>
        <taxon>Pseudonocardiales</taxon>
        <taxon>Pseudonocardiaceae</taxon>
        <taxon>Saccharothrix</taxon>
    </lineage>
</organism>
<dbReference type="RefSeq" id="WP_184920351.1">
    <property type="nucleotide sequence ID" value="NZ_JACHMO010000001.1"/>
</dbReference>
<keyword evidence="5" id="KW-0902">Two-component regulatory system</keyword>
<dbReference type="GO" id="GO:0004673">
    <property type="term" value="F:protein histidine kinase activity"/>
    <property type="evidence" value="ECO:0007669"/>
    <property type="project" value="UniProtKB-EC"/>
</dbReference>
<feature type="domain" description="Histidine kinase" evidence="7">
    <location>
        <begin position="288"/>
        <end position="377"/>
    </location>
</feature>
<keyword evidence="9" id="KW-1185">Reference proteome</keyword>
<evidence type="ECO:0000256" key="6">
    <source>
        <dbReference type="SAM" id="Phobius"/>
    </source>
</evidence>
<keyword evidence="3" id="KW-0808">Transferase</keyword>
<dbReference type="SUPFAM" id="SSF55874">
    <property type="entry name" value="ATPase domain of HSP90 chaperone/DNA topoisomerase II/histidine kinase"/>
    <property type="match status" value="1"/>
</dbReference>
<keyword evidence="4 8" id="KW-0418">Kinase</keyword>
<dbReference type="SMART" id="SM00387">
    <property type="entry name" value="HATPase_c"/>
    <property type="match status" value="1"/>
</dbReference>
<dbReference type="InterPro" id="IPR004358">
    <property type="entry name" value="Sig_transdc_His_kin-like_C"/>
</dbReference>
<feature type="transmembrane region" description="Helical" evidence="6">
    <location>
        <begin position="96"/>
        <end position="113"/>
    </location>
</feature>
<keyword evidence="6" id="KW-1133">Transmembrane helix</keyword>
<accession>A0A7W9HJN1</accession>
<feature type="transmembrane region" description="Helical" evidence="6">
    <location>
        <begin position="120"/>
        <end position="139"/>
    </location>
</feature>
<dbReference type="PROSITE" id="PS50109">
    <property type="entry name" value="HIS_KIN"/>
    <property type="match status" value="1"/>
</dbReference>
<dbReference type="Pfam" id="PF02518">
    <property type="entry name" value="HATPase_c"/>
    <property type="match status" value="1"/>
</dbReference>
<keyword evidence="6" id="KW-0472">Membrane</keyword>
<comment type="catalytic activity">
    <reaction evidence="1">
        <text>ATP + protein L-histidine = ADP + protein N-phospho-L-histidine.</text>
        <dbReference type="EC" id="2.7.13.3"/>
    </reaction>
</comment>
<dbReference type="InterPro" id="IPR003594">
    <property type="entry name" value="HATPase_dom"/>
</dbReference>
<evidence type="ECO:0000256" key="3">
    <source>
        <dbReference type="ARBA" id="ARBA00022679"/>
    </source>
</evidence>
<dbReference type="EMBL" id="JACHMO010000001">
    <property type="protein sequence ID" value="MBB5803168.1"/>
    <property type="molecule type" value="Genomic_DNA"/>
</dbReference>
<proteinExistence type="predicted"/>
<dbReference type="PANTHER" id="PTHR24421:SF61">
    <property type="entry name" value="OXYGEN SENSOR HISTIDINE KINASE NREB"/>
    <property type="match status" value="1"/>
</dbReference>
<dbReference type="Gene3D" id="3.30.565.10">
    <property type="entry name" value="Histidine kinase-like ATPase, C-terminal domain"/>
    <property type="match status" value="1"/>
</dbReference>
<comment type="caution">
    <text evidence="8">The sequence shown here is derived from an EMBL/GenBank/DDBJ whole genome shotgun (WGS) entry which is preliminary data.</text>
</comment>
<dbReference type="CDD" id="cd16917">
    <property type="entry name" value="HATPase_UhpB-NarQ-NarX-like"/>
    <property type="match status" value="1"/>
</dbReference>
<feature type="transmembrane region" description="Helical" evidence="6">
    <location>
        <begin position="145"/>
        <end position="169"/>
    </location>
</feature>
<dbReference type="AlphaFoldDB" id="A0A7W9HJN1"/>
<feature type="transmembrane region" description="Helical" evidence="6">
    <location>
        <begin position="12"/>
        <end position="35"/>
    </location>
</feature>
<dbReference type="EC" id="2.7.13.3" evidence="2"/>